<dbReference type="Proteomes" id="UP000191285">
    <property type="component" value="Unassembled WGS sequence"/>
</dbReference>
<reference evidence="5" key="1">
    <citation type="journal article" date="2017" name="Nat. Microbiol.">
        <title>Global analysis of biosynthetic gene clusters reveals vast potential of secondary metabolite production in Penicillium species.</title>
        <authorList>
            <person name="Nielsen J.C."/>
            <person name="Grijseels S."/>
            <person name="Prigent S."/>
            <person name="Ji B."/>
            <person name="Dainat J."/>
            <person name="Nielsen K.F."/>
            <person name="Frisvad J.C."/>
            <person name="Workman M."/>
            <person name="Nielsen J."/>
        </authorList>
    </citation>
    <scope>NUCLEOTIDE SEQUENCE [LARGE SCALE GENOMIC DNA]</scope>
    <source>
        <strain evidence="5">IBT 24891</strain>
    </source>
</reference>
<dbReference type="PROSITE" id="PS51186">
    <property type="entry name" value="GNAT"/>
    <property type="match status" value="1"/>
</dbReference>
<dbReference type="SUPFAM" id="SSF55729">
    <property type="entry name" value="Acyl-CoA N-acyltransferases (Nat)"/>
    <property type="match status" value="1"/>
</dbReference>
<organism evidence="4 5">
    <name type="scientific">Penicillium steckii</name>
    <dbReference type="NCBI Taxonomy" id="303698"/>
    <lineage>
        <taxon>Eukaryota</taxon>
        <taxon>Fungi</taxon>
        <taxon>Dikarya</taxon>
        <taxon>Ascomycota</taxon>
        <taxon>Pezizomycotina</taxon>
        <taxon>Eurotiomycetes</taxon>
        <taxon>Eurotiomycetidae</taxon>
        <taxon>Eurotiales</taxon>
        <taxon>Aspergillaceae</taxon>
        <taxon>Penicillium</taxon>
    </lineage>
</organism>
<accession>A0A1V6STD0</accession>
<sequence length="226" mass="25520">MNSEYTYSFFRVSKTDNINESARKYRDLRLRALQTSPGSFASTYETEAAFSEAEWIDRLTIPGFEVFICAATPLNEKANGQNPAEWIGQVTFRGPMTEAEFALPAESGQSEQKPETEEEFWQVLGLFTLPDHRGNGLGAKLCQEAFDYLRTWRSSPQQIHLRLMVKPENHITVNLYKRLGFSVIGKCTLVEALRAAGDGHLLPKDTSTAKYSERSGLIMAFYMSRA</sequence>
<keyword evidence="2" id="KW-0012">Acyltransferase</keyword>
<protein>
    <recommendedName>
        <fullName evidence="3">N-acetyltransferase domain-containing protein</fullName>
    </recommendedName>
</protein>
<name>A0A1V6STD0_9EURO</name>
<evidence type="ECO:0000256" key="1">
    <source>
        <dbReference type="ARBA" id="ARBA00022679"/>
    </source>
</evidence>
<dbReference type="InterPro" id="IPR000182">
    <property type="entry name" value="GNAT_dom"/>
</dbReference>
<dbReference type="InterPro" id="IPR050680">
    <property type="entry name" value="YpeA/RimI_acetyltransf"/>
</dbReference>
<evidence type="ECO:0000259" key="3">
    <source>
        <dbReference type="PROSITE" id="PS51186"/>
    </source>
</evidence>
<dbReference type="Gene3D" id="3.40.630.30">
    <property type="match status" value="1"/>
</dbReference>
<dbReference type="PANTHER" id="PTHR43420">
    <property type="entry name" value="ACETYLTRANSFERASE"/>
    <property type="match status" value="1"/>
</dbReference>
<gene>
    <name evidence="4" type="ORF">PENSTE_c021G09515</name>
</gene>
<evidence type="ECO:0000313" key="4">
    <source>
        <dbReference type="EMBL" id="OQE17281.1"/>
    </source>
</evidence>
<keyword evidence="5" id="KW-1185">Reference proteome</keyword>
<dbReference type="PANTHER" id="PTHR43420:SF47">
    <property type="entry name" value="N-ACETYLTRANSFERASE DOMAIN-CONTAINING PROTEIN"/>
    <property type="match status" value="1"/>
</dbReference>
<proteinExistence type="predicted"/>
<evidence type="ECO:0000313" key="5">
    <source>
        <dbReference type="Proteomes" id="UP000191285"/>
    </source>
</evidence>
<dbReference type="GO" id="GO:0016747">
    <property type="term" value="F:acyltransferase activity, transferring groups other than amino-acyl groups"/>
    <property type="evidence" value="ECO:0007669"/>
    <property type="project" value="InterPro"/>
</dbReference>
<dbReference type="AlphaFoldDB" id="A0A1V6STD0"/>
<evidence type="ECO:0000256" key="2">
    <source>
        <dbReference type="ARBA" id="ARBA00023315"/>
    </source>
</evidence>
<dbReference type="Pfam" id="PF00583">
    <property type="entry name" value="Acetyltransf_1"/>
    <property type="match status" value="1"/>
</dbReference>
<dbReference type="OrthoDB" id="41532at2759"/>
<dbReference type="CDD" id="cd04301">
    <property type="entry name" value="NAT_SF"/>
    <property type="match status" value="1"/>
</dbReference>
<keyword evidence="1" id="KW-0808">Transferase</keyword>
<dbReference type="InterPro" id="IPR016181">
    <property type="entry name" value="Acyl_CoA_acyltransferase"/>
</dbReference>
<comment type="caution">
    <text evidence="4">The sequence shown here is derived from an EMBL/GenBank/DDBJ whole genome shotgun (WGS) entry which is preliminary data.</text>
</comment>
<dbReference type="EMBL" id="MLKD01000021">
    <property type="protein sequence ID" value="OQE17281.1"/>
    <property type="molecule type" value="Genomic_DNA"/>
</dbReference>
<feature type="domain" description="N-acetyltransferase" evidence="3">
    <location>
        <begin position="23"/>
        <end position="203"/>
    </location>
</feature>